<accession>A0A1H0HM37</accession>
<dbReference type="Pfam" id="PF09344">
    <property type="entry name" value="Cas_CT1975"/>
    <property type="match status" value="1"/>
</dbReference>
<dbReference type="InterPro" id="IPR010148">
    <property type="entry name" value="CRISPR-assoc_prot_CT1975"/>
</dbReference>
<dbReference type="EMBL" id="FNJC01000001">
    <property type="protein sequence ID" value="SDO20268.1"/>
    <property type="molecule type" value="Genomic_DNA"/>
</dbReference>
<proteinExistence type="predicted"/>
<protein>
    <submittedName>
        <fullName evidence="1">CRISPR system Cascade subunit CasC</fullName>
    </submittedName>
</protein>
<evidence type="ECO:0000313" key="2">
    <source>
        <dbReference type="Proteomes" id="UP000198795"/>
    </source>
</evidence>
<dbReference type="Proteomes" id="UP000198795">
    <property type="component" value="Unassembled WGS sequence"/>
</dbReference>
<organism evidence="1 2">
    <name type="scientific">Filomicrobium insigne</name>
    <dbReference type="NCBI Taxonomy" id="418854"/>
    <lineage>
        <taxon>Bacteria</taxon>
        <taxon>Pseudomonadati</taxon>
        <taxon>Pseudomonadota</taxon>
        <taxon>Alphaproteobacteria</taxon>
        <taxon>Hyphomicrobiales</taxon>
        <taxon>Hyphomicrobiaceae</taxon>
        <taxon>Filomicrobium</taxon>
    </lineage>
</organism>
<dbReference type="RefSeq" id="WP_210183991.1">
    <property type="nucleotide sequence ID" value="NZ_FNJC01000001.1"/>
</dbReference>
<sequence length="370" mass="39444">MAARSWSDADRQPASCASRSLSIDARVIRTRISSQCLKRHWRTAEDNWSLKNVGAPMGVRSREIPERRILPALSAAQLGTPEVHQAICEAMALSLHGEKSAKVKDRQALLLGEPEIDYLTKKAITIAESHQDPNAASDAVKALFAKSEKANLSALRERGALTAGLEAALFGRMITSDREAITDAAIHVAHAFTVHTEASESDYFTVVDDLTYEAGEAGAGGLFDTELTAGLFYGYVVIDVPLLIANLTDDPALAGKVVEHLVHLIASVSPGAKKGSTAPYAYAELMLIEAGSRQPRTLANGFRTPCAARVEAATSALASYLGKVDAAYGNSEMRRHTSVEPCTPPHSQASPLPELASWARELVAAHPAGA</sequence>
<gene>
    <name evidence="1" type="ORF">SAMN04488061_0554</name>
</gene>
<evidence type="ECO:0000313" key="1">
    <source>
        <dbReference type="EMBL" id="SDO20268.1"/>
    </source>
</evidence>
<comment type="caution">
    <text evidence="1">The sequence shown here is derived from an EMBL/GenBank/DDBJ whole genome shotgun (WGS) entry which is preliminary data.</text>
</comment>
<reference evidence="1 2" key="1">
    <citation type="submission" date="2016-10" db="EMBL/GenBank/DDBJ databases">
        <authorList>
            <person name="Varghese N."/>
            <person name="Submissions S."/>
        </authorList>
    </citation>
    <scope>NUCLEOTIDE SEQUENCE [LARGE SCALE GENOMIC DNA]</scope>
    <source>
        <strain evidence="1 2">CGMCC 1.6497</strain>
    </source>
</reference>
<name>A0A1H0HM37_9HYPH</name>
<dbReference type="NCBIfam" id="TIGR01869">
    <property type="entry name" value="casC_Cse4"/>
    <property type="match status" value="1"/>
</dbReference>
<keyword evidence="2" id="KW-1185">Reference proteome</keyword>